<organism evidence="5 6">
    <name type="scientific">Galbitalea soli</name>
    <dbReference type="NCBI Taxonomy" id="1268042"/>
    <lineage>
        <taxon>Bacteria</taxon>
        <taxon>Bacillati</taxon>
        <taxon>Actinomycetota</taxon>
        <taxon>Actinomycetes</taxon>
        <taxon>Micrococcales</taxon>
        <taxon>Microbacteriaceae</taxon>
        <taxon>Galbitalea</taxon>
    </lineage>
</organism>
<name>A0A7C9PMT3_9MICO</name>
<dbReference type="NCBIfam" id="NF002469">
    <property type="entry name" value="PRK01712.1"/>
    <property type="match status" value="1"/>
</dbReference>
<gene>
    <name evidence="4" type="primary">csrA</name>
    <name evidence="5" type="ORF">G3T37_07470</name>
</gene>
<evidence type="ECO:0000313" key="6">
    <source>
        <dbReference type="Proteomes" id="UP000479756"/>
    </source>
</evidence>
<accession>A0A7C9PMT3</accession>
<dbReference type="GO" id="GO:1902208">
    <property type="term" value="P:regulation of bacterial-type flagellum assembly"/>
    <property type="evidence" value="ECO:0007669"/>
    <property type="project" value="UniProtKB-UniRule"/>
</dbReference>
<dbReference type="GO" id="GO:0006109">
    <property type="term" value="P:regulation of carbohydrate metabolic process"/>
    <property type="evidence" value="ECO:0007669"/>
    <property type="project" value="InterPro"/>
</dbReference>
<evidence type="ECO:0000256" key="1">
    <source>
        <dbReference type="ARBA" id="ARBA00022490"/>
    </source>
</evidence>
<keyword evidence="3 4" id="KW-0694">RNA-binding</keyword>
<dbReference type="GO" id="GO:0044781">
    <property type="term" value="P:bacterial-type flagellum organization"/>
    <property type="evidence" value="ECO:0007669"/>
    <property type="project" value="UniProtKB-KW"/>
</dbReference>
<sequence length="84" mass="8772">MLVLTRKKGERILIGDDIVVTILEVKGDGIRLGVDAPSGVRIQRHEVFVALAEANVQAAEAGADTGAVLADLLKQHPAPQPPAA</sequence>
<keyword evidence="4" id="KW-1005">Bacterial flagellum biogenesis</keyword>
<keyword evidence="2 4" id="KW-0810">Translation regulation</keyword>
<dbReference type="EMBL" id="JAAGWZ010000002">
    <property type="protein sequence ID" value="NEM91194.1"/>
    <property type="molecule type" value="Genomic_DNA"/>
</dbReference>
<dbReference type="HAMAP" id="MF_00167">
    <property type="entry name" value="CsrA"/>
    <property type="match status" value="1"/>
</dbReference>
<reference evidence="5 6" key="1">
    <citation type="journal article" date="2014" name="Int. J. Syst. Evol. Microbiol.">
        <title>Description of Galbitalea soli gen. nov., sp. nov., and Frondihabitans sucicola sp. nov.</title>
        <authorList>
            <person name="Kim S.J."/>
            <person name="Lim J.M."/>
            <person name="Ahn J.H."/>
            <person name="Weon H.Y."/>
            <person name="Hamada M."/>
            <person name="Suzuki K."/>
            <person name="Ahn T.Y."/>
            <person name="Kwon S.W."/>
        </authorList>
    </citation>
    <scope>NUCLEOTIDE SEQUENCE [LARGE SCALE GENOMIC DNA]</scope>
    <source>
        <strain evidence="5 6">NBRC 108727</strain>
    </source>
</reference>
<evidence type="ECO:0000256" key="2">
    <source>
        <dbReference type="ARBA" id="ARBA00022845"/>
    </source>
</evidence>
<evidence type="ECO:0000313" key="5">
    <source>
        <dbReference type="EMBL" id="NEM91194.1"/>
    </source>
</evidence>
<proteinExistence type="inferred from homology"/>
<dbReference type="InterPro" id="IPR003751">
    <property type="entry name" value="CsrA"/>
</dbReference>
<dbReference type="AlphaFoldDB" id="A0A7C9PMT3"/>
<dbReference type="SUPFAM" id="SSF117130">
    <property type="entry name" value="CsrA-like"/>
    <property type="match status" value="1"/>
</dbReference>
<dbReference type="Proteomes" id="UP000479756">
    <property type="component" value="Unassembled WGS sequence"/>
</dbReference>
<dbReference type="PANTHER" id="PTHR34984:SF1">
    <property type="entry name" value="CARBON STORAGE REGULATOR"/>
    <property type="match status" value="1"/>
</dbReference>
<keyword evidence="1 4" id="KW-0963">Cytoplasm</keyword>
<comment type="caution">
    <text evidence="5">The sequence shown here is derived from an EMBL/GenBank/DDBJ whole genome shotgun (WGS) entry which is preliminary data.</text>
</comment>
<keyword evidence="6" id="KW-1185">Reference proteome</keyword>
<dbReference type="PANTHER" id="PTHR34984">
    <property type="entry name" value="CARBON STORAGE REGULATOR"/>
    <property type="match status" value="1"/>
</dbReference>
<dbReference type="RefSeq" id="WP_163472876.1">
    <property type="nucleotide sequence ID" value="NZ_JAAGWZ010000002.1"/>
</dbReference>
<evidence type="ECO:0000256" key="3">
    <source>
        <dbReference type="ARBA" id="ARBA00022884"/>
    </source>
</evidence>
<dbReference type="Pfam" id="PF02599">
    <property type="entry name" value="CsrA"/>
    <property type="match status" value="1"/>
</dbReference>
<comment type="function">
    <text evidence="4">A translational regulator that binds mRNA to regulate translation initiation and/or mRNA stability. Usually binds in the 5'-UTR at or near the Shine-Dalgarno sequence preventing ribosome-binding, thus repressing translation. Its main target seems to be the major flagellin gene, while its function is anatagonized by FliW.</text>
</comment>
<dbReference type="Gene3D" id="2.60.40.4380">
    <property type="entry name" value="Translational regulator CsrA"/>
    <property type="match status" value="1"/>
</dbReference>
<dbReference type="GO" id="GO:0045947">
    <property type="term" value="P:negative regulation of translational initiation"/>
    <property type="evidence" value="ECO:0007669"/>
    <property type="project" value="UniProtKB-UniRule"/>
</dbReference>
<comment type="similarity">
    <text evidence="4">Belongs to the CsrA/RsmA family.</text>
</comment>
<dbReference type="InterPro" id="IPR036107">
    <property type="entry name" value="CsrA_sf"/>
</dbReference>
<protein>
    <recommendedName>
        <fullName evidence="4">Translational regulator CsrA</fullName>
    </recommendedName>
</protein>
<keyword evidence="4" id="KW-0678">Repressor</keyword>
<comment type="subunit">
    <text evidence="4">Homodimer; the beta-strands of each monomer intercalate to form a hydrophobic core, while the alpha-helices form wings that extend away from the core.</text>
</comment>
<comment type="subcellular location">
    <subcellularLocation>
        <location evidence="4">Cytoplasm</location>
    </subcellularLocation>
</comment>
<evidence type="ECO:0000256" key="4">
    <source>
        <dbReference type="HAMAP-Rule" id="MF_00167"/>
    </source>
</evidence>
<dbReference type="GO" id="GO:0005829">
    <property type="term" value="C:cytosol"/>
    <property type="evidence" value="ECO:0007669"/>
    <property type="project" value="TreeGrafter"/>
</dbReference>
<dbReference type="GO" id="GO:0006402">
    <property type="term" value="P:mRNA catabolic process"/>
    <property type="evidence" value="ECO:0007669"/>
    <property type="project" value="InterPro"/>
</dbReference>
<dbReference type="GO" id="GO:0048027">
    <property type="term" value="F:mRNA 5'-UTR binding"/>
    <property type="evidence" value="ECO:0007669"/>
    <property type="project" value="UniProtKB-UniRule"/>
</dbReference>